<dbReference type="Proteomes" id="UP000011300">
    <property type="component" value="Segment"/>
</dbReference>
<organismHost>
    <name type="scientific">Crocodylus johnstoni</name>
    <name type="common">Australian freshwater crocodile</name>
    <dbReference type="NCBI Taxonomy" id="184234"/>
</organismHost>
<sequence length="66" mass="7840">MSRFDKTIIMSDREIIAIRQRDNHPTLEEINKYGFPLNIPVKDKVIIMTSGRDSESRRHHGRERSF</sequence>
<proteinExistence type="predicted"/>
<reference evidence="1 2" key="1">
    <citation type="journal article" date="2006" name="J. Virol.">
        <title>Genome of crocodilepox virus.</title>
        <authorList>
            <person name="Afonso C.L."/>
            <person name="Tulman E.R."/>
            <person name="Delhon G."/>
            <person name="Lu Z."/>
            <person name="Viljoen G.J."/>
            <person name="Wallace D.B."/>
            <person name="Kutish G.F."/>
            <person name="Rock D.L."/>
        </authorList>
    </citation>
    <scope>NUCLEOTIDE SEQUENCE [LARGE SCALE GENOMIC DNA]</scope>
    <source>
        <strain evidence="2">Isolate Crocodylus niloticus/Zimbabwe/Ume/2001</strain>
    </source>
</reference>
<accession>Q070M0</accession>
<organismHost>
    <name type="scientific">Crocodylus porosus</name>
    <name type="common">Saltwater crocodile</name>
    <name type="synonym">Estuarine crocodile</name>
    <dbReference type="NCBI Taxonomy" id="8502"/>
</organismHost>
<name>Q070M0_CPRVZ</name>
<keyword evidence="2" id="KW-1185">Reference proteome</keyword>
<gene>
    <name evidence="1" type="ORF">CRV031</name>
</gene>
<dbReference type="KEGG" id="vg:4363420"/>
<evidence type="ECO:0000313" key="2">
    <source>
        <dbReference type="Proteomes" id="UP000011300"/>
    </source>
</evidence>
<protein>
    <submittedName>
        <fullName evidence="1">Uncharacterized protein</fullName>
    </submittedName>
</protein>
<dbReference type="RefSeq" id="YP_784221.1">
    <property type="nucleotide sequence ID" value="NC_008030.1"/>
</dbReference>
<organismHost>
    <name type="scientific">Crocodylus niloticus</name>
    <name type="common">Nile crocodile</name>
    <name type="synonym">African crocodile</name>
    <dbReference type="NCBI Taxonomy" id="8501"/>
</organismHost>
<organism evidence="1 2">
    <name type="scientific">Nile crocodilepox virus (isolate Crocodylus niloticus/Zimbabwe/Ume/2001)</name>
    <name type="common">CRV</name>
    <dbReference type="NCBI Taxonomy" id="1289473"/>
    <lineage>
        <taxon>Viruses</taxon>
        <taxon>Varidnaviria</taxon>
        <taxon>Bamfordvirae</taxon>
        <taxon>Nucleocytoviricota</taxon>
        <taxon>Pokkesviricetes</taxon>
        <taxon>Chitovirales</taxon>
        <taxon>Poxviridae</taxon>
        <taxon>Chordopoxvirinae</taxon>
        <taxon>Crocodylidpoxvirus</taxon>
        <taxon>Crocodylidpoxvirus nilecrocodilepox</taxon>
        <taxon>Nile crocodilepox virus</taxon>
    </lineage>
</organism>
<dbReference type="EMBL" id="DQ356948">
    <property type="protein sequence ID" value="ABJ08922.1"/>
    <property type="molecule type" value="Genomic_DNA"/>
</dbReference>
<evidence type="ECO:0000313" key="1">
    <source>
        <dbReference type="EMBL" id="ABJ08922.1"/>
    </source>
</evidence>
<dbReference type="GeneID" id="4363420"/>